<dbReference type="GeneID" id="85336733"/>
<evidence type="ECO:0000313" key="2">
    <source>
        <dbReference type="Proteomes" id="UP001240678"/>
    </source>
</evidence>
<gene>
    <name evidence="1" type="ORF">CCOS01_05005</name>
</gene>
<organism evidence="1 2">
    <name type="scientific">Colletotrichum costaricense</name>
    <dbReference type="NCBI Taxonomy" id="1209916"/>
    <lineage>
        <taxon>Eukaryota</taxon>
        <taxon>Fungi</taxon>
        <taxon>Dikarya</taxon>
        <taxon>Ascomycota</taxon>
        <taxon>Pezizomycotina</taxon>
        <taxon>Sordariomycetes</taxon>
        <taxon>Hypocreomycetidae</taxon>
        <taxon>Glomerellales</taxon>
        <taxon>Glomerellaceae</taxon>
        <taxon>Colletotrichum</taxon>
        <taxon>Colletotrichum acutatum species complex</taxon>
    </lineage>
</organism>
<dbReference type="EMBL" id="MOOE01000004">
    <property type="protein sequence ID" value="KAK1533022.1"/>
    <property type="molecule type" value="Genomic_DNA"/>
</dbReference>
<accession>A0AAI9Z550</accession>
<proteinExistence type="predicted"/>
<reference evidence="1 2" key="1">
    <citation type="submission" date="2016-10" db="EMBL/GenBank/DDBJ databases">
        <title>The genome sequence of Colletotrichum fioriniae PJ7.</title>
        <authorList>
            <person name="Baroncelli R."/>
        </authorList>
    </citation>
    <scope>NUCLEOTIDE SEQUENCE [LARGE SCALE GENOMIC DNA]</scope>
    <source>
        <strain evidence="1 2">IMI 309622</strain>
    </source>
</reference>
<dbReference type="AlphaFoldDB" id="A0AAI9Z550"/>
<protein>
    <submittedName>
        <fullName evidence="1">Uncharacterized protein</fullName>
    </submittedName>
</protein>
<name>A0AAI9Z550_9PEZI</name>
<sequence length="71" mass="8525">MERRRVVSLMRLDRWVNFVFLLCRTSPDRISFMNITGHMNRCADLGSFLYVPIRDDDCREPRTRTNVIKFS</sequence>
<dbReference type="RefSeq" id="XP_060317144.1">
    <property type="nucleotide sequence ID" value="XM_060453186.1"/>
</dbReference>
<dbReference type="Proteomes" id="UP001240678">
    <property type="component" value="Unassembled WGS sequence"/>
</dbReference>
<evidence type="ECO:0000313" key="1">
    <source>
        <dbReference type="EMBL" id="KAK1533022.1"/>
    </source>
</evidence>
<keyword evidence="2" id="KW-1185">Reference proteome</keyword>
<comment type="caution">
    <text evidence="1">The sequence shown here is derived from an EMBL/GenBank/DDBJ whole genome shotgun (WGS) entry which is preliminary data.</text>
</comment>